<evidence type="ECO:0000256" key="2">
    <source>
        <dbReference type="ARBA" id="ARBA00005417"/>
    </source>
</evidence>
<comment type="subcellular location">
    <subcellularLocation>
        <location evidence="1">Cell membrane</location>
        <topology evidence="1">Peripheral membrane protein</topology>
    </subcellularLocation>
</comment>
<keyword evidence="7" id="KW-0472">Membrane</keyword>
<dbReference type="InterPro" id="IPR003439">
    <property type="entry name" value="ABC_transporter-like_ATP-bd"/>
</dbReference>
<evidence type="ECO:0000256" key="3">
    <source>
        <dbReference type="ARBA" id="ARBA00022448"/>
    </source>
</evidence>
<evidence type="ECO:0000313" key="9">
    <source>
        <dbReference type="EMBL" id="MDA0166240.1"/>
    </source>
</evidence>
<dbReference type="Pfam" id="PF00005">
    <property type="entry name" value="ABC_tran"/>
    <property type="match status" value="1"/>
</dbReference>
<reference evidence="9" key="1">
    <citation type="submission" date="2022-10" db="EMBL/GenBank/DDBJ databases">
        <title>The WGS of Solirubrobacter ginsenosidimutans DSM 21036.</title>
        <authorList>
            <person name="Jiang Z."/>
        </authorList>
    </citation>
    <scope>NUCLEOTIDE SEQUENCE</scope>
    <source>
        <strain evidence="9">DSM 21036</strain>
    </source>
</reference>
<dbReference type="Proteomes" id="UP001149140">
    <property type="component" value="Unassembled WGS sequence"/>
</dbReference>
<dbReference type="SUPFAM" id="SSF52540">
    <property type="entry name" value="P-loop containing nucleoside triphosphate hydrolases"/>
    <property type="match status" value="1"/>
</dbReference>
<dbReference type="FunFam" id="3.40.50.300:FF:000016">
    <property type="entry name" value="Oligopeptide ABC transporter ATP-binding component"/>
    <property type="match status" value="1"/>
</dbReference>
<evidence type="ECO:0000256" key="6">
    <source>
        <dbReference type="ARBA" id="ARBA00022840"/>
    </source>
</evidence>
<sequence>MTPLLEVENLKVHFETEDGLVKAVDGISYTVDRGETFGIVGESGSGKSVSSLTMLGLTRARNARISGAVRFDGRDLLGASEDDLRAVRGNDIAMIFQDPLSSLHPFYKVGTQIAEGVRAHRDVSKAQAWDRAVEMLSLVGIPEPRKRADSYPHEFSGGMRQRAMIAMALANDPKLLIADEPTTALDVTVQAQILELIETLQSEFDTAVVVITHDLGVVAEMADEIAVMYAGRIIEKADTDTIFAAPEHPYTWGLLSSIPRLDSPRGEELVPISGRPPSLINLPGGCSFHPRCPYVREAHKHTDPTLDPVPGAANHSVACLLPQETRRKLWGELQQGIKPDDARQDVMEEKAV</sequence>
<comment type="similarity">
    <text evidence="2">Belongs to the ABC transporter superfamily.</text>
</comment>
<accession>A0A9X3N0N9</accession>
<dbReference type="RefSeq" id="WP_270045497.1">
    <property type="nucleotide sequence ID" value="NZ_JAPDOD010000061.1"/>
</dbReference>
<keyword evidence="4" id="KW-1003">Cell membrane</keyword>
<dbReference type="SMART" id="SM00382">
    <property type="entry name" value="AAA"/>
    <property type="match status" value="1"/>
</dbReference>
<protein>
    <submittedName>
        <fullName evidence="9">ABC transporter ATP-binding protein</fullName>
    </submittedName>
</protein>
<comment type="caution">
    <text evidence="9">The sequence shown here is derived from an EMBL/GenBank/DDBJ whole genome shotgun (WGS) entry which is preliminary data.</text>
</comment>
<dbReference type="PANTHER" id="PTHR43297:SF2">
    <property type="entry name" value="DIPEPTIDE TRANSPORT ATP-BINDING PROTEIN DPPD"/>
    <property type="match status" value="1"/>
</dbReference>
<name>A0A9X3N0N9_9ACTN</name>
<dbReference type="Gene3D" id="3.40.50.300">
    <property type="entry name" value="P-loop containing nucleotide triphosphate hydrolases"/>
    <property type="match status" value="1"/>
</dbReference>
<dbReference type="Pfam" id="PF08352">
    <property type="entry name" value="oligo_HPY"/>
    <property type="match status" value="1"/>
</dbReference>
<evidence type="ECO:0000256" key="1">
    <source>
        <dbReference type="ARBA" id="ARBA00004202"/>
    </source>
</evidence>
<dbReference type="InterPro" id="IPR050388">
    <property type="entry name" value="ABC_Ni/Peptide_Import"/>
</dbReference>
<dbReference type="PANTHER" id="PTHR43297">
    <property type="entry name" value="OLIGOPEPTIDE TRANSPORT ATP-BINDING PROTEIN APPD"/>
    <property type="match status" value="1"/>
</dbReference>
<dbReference type="GO" id="GO:0015833">
    <property type="term" value="P:peptide transport"/>
    <property type="evidence" value="ECO:0007669"/>
    <property type="project" value="InterPro"/>
</dbReference>
<keyword evidence="6 9" id="KW-0067">ATP-binding</keyword>
<dbReference type="NCBIfam" id="TIGR01727">
    <property type="entry name" value="oligo_HPY"/>
    <property type="match status" value="1"/>
</dbReference>
<evidence type="ECO:0000256" key="7">
    <source>
        <dbReference type="ARBA" id="ARBA00023136"/>
    </source>
</evidence>
<dbReference type="InterPro" id="IPR027417">
    <property type="entry name" value="P-loop_NTPase"/>
</dbReference>
<keyword evidence="3" id="KW-0813">Transport</keyword>
<evidence type="ECO:0000256" key="5">
    <source>
        <dbReference type="ARBA" id="ARBA00022741"/>
    </source>
</evidence>
<dbReference type="EMBL" id="JAPDOD010000061">
    <property type="protein sequence ID" value="MDA0166240.1"/>
    <property type="molecule type" value="Genomic_DNA"/>
</dbReference>
<keyword evidence="10" id="KW-1185">Reference proteome</keyword>
<evidence type="ECO:0000259" key="8">
    <source>
        <dbReference type="PROSITE" id="PS50893"/>
    </source>
</evidence>
<dbReference type="InterPro" id="IPR013563">
    <property type="entry name" value="Oligopep_ABC_C"/>
</dbReference>
<organism evidence="9 10">
    <name type="scientific">Solirubrobacter ginsenosidimutans</name>
    <dbReference type="NCBI Taxonomy" id="490573"/>
    <lineage>
        <taxon>Bacteria</taxon>
        <taxon>Bacillati</taxon>
        <taxon>Actinomycetota</taxon>
        <taxon>Thermoleophilia</taxon>
        <taxon>Solirubrobacterales</taxon>
        <taxon>Solirubrobacteraceae</taxon>
        <taxon>Solirubrobacter</taxon>
    </lineage>
</organism>
<dbReference type="CDD" id="cd03257">
    <property type="entry name" value="ABC_NikE_OppD_transporters"/>
    <property type="match status" value="1"/>
</dbReference>
<evidence type="ECO:0000313" key="10">
    <source>
        <dbReference type="Proteomes" id="UP001149140"/>
    </source>
</evidence>
<dbReference type="GO" id="GO:0016887">
    <property type="term" value="F:ATP hydrolysis activity"/>
    <property type="evidence" value="ECO:0007669"/>
    <property type="project" value="InterPro"/>
</dbReference>
<dbReference type="InterPro" id="IPR017871">
    <property type="entry name" value="ABC_transporter-like_CS"/>
</dbReference>
<feature type="domain" description="ABC transporter" evidence="8">
    <location>
        <begin position="5"/>
        <end position="255"/>
    </location>
</feature>
<keyword evidence="5" id="KW-0547">Nucleotide-binding</keyword>
<dbReference type="PROSITE" id="PS00211">
    <property type="entry name" value="ABC_TRANSPORTER_1"/>
    <property type="match status" value="1"/>
</dbReference>
<dbReference type="GO" id="GO:0005886">
    <property type="term" value="C:plasma membrane"/>
    <property type="evidence" value="ECO:0007669"/>
    <property type="project" value="UniProtKB-SubCell"/>
</dbReference>
<gene>
    <name evidence="9" type="ORF">OM076_38600</name>
</gene>
<dbReference type="AlphaFoldDB" id="A0A9X3N0N9"/>
<evidence type="ECO:0000256" key="4">
    <source>
        <dbReference type="ARBA" id="ARBA00022475"/>
    </source>
</evidence>
<dbReference type="GO" id="GO:0005524">
    <property type="term" value="F:ATP binding"/>
    <property type="evidence" value="ECO:0007669"/>
    <property type="project" value="UniProtKB-KW"/>
</dbReference>
<proteinExistence type="inferred from homology"/>
<dbReference type="InterPro" id="IPR003593">
    <property type="entry name" value="AAA+_ATPase"/>
</dbReference>
<dbReference type="PROSITE" id="PS50893">
    <property type="entry name" value="ABC_TRANSPORTER_2"/>
    <property type="match status" value="1"/>
</dbReference>